<feature type="transmembrane region" description="Helical" evidence="5">
    <location>
        <begin position="21"/>
        <end position="38"/>
    </location>
</feature>
<dbReference type="EC" id="2.7.13.3" evidence="2"/>
<dbReference type="AlphaFoldDB" id="A0A6J6FNS5"/>
<evidence type="ECO:0000256" key="5">
    <source>
        <dbReference type="SAM" id="Phobius"/>
    </source>
</evidence>
<evidence type="ECO:0000256" key="2">
    <source>
        <dbReference type="ARBA" id="ARBA00012438"/>
    </source>
</evidence>
<dbReference type="Gene3D" id="3.30.565.10">
    <property type="entry name" value="Histidine kinase-like ATPase, C-terminal domain"/>
    <property type="match status" value="1"/>
</dbReference>
<dbReference type="InterPro" id="IPR050482">
    <property type="entry name" value="Sensor_HK_TwoCompSys"/>
</dbReference>
<keyword evidence="5" id="KW-1133">Transmembrane helix</keyword>
<feature type="transmembrane region" description="Helical" evidence="5">
    <location>
        <begin position="122"/>
        <end position="141"/>
    </location>
</feature>
<dbReference type="Pfam" id="PF02518">
    <property type="entry name" value="HATPase_c"/>
    <property type="match status" value="1"/>
</dbReference>
<evidence type="ECO:0000256" key="1">
    <source>
        <dbReference type="ARBA" id="ARBA00000085"/>
    </source>
</evidence>
<dbReference type="InterPro" id="IPR003594">
    <property type="entry name" value="HATPase_dom"/>
</dbReference>
<feature type="domain" description="Histidine kinase/HSP90-like ATPase" evidence="6">
    <location>
        <begin position="279"/>
        <end position="364"/>
    </location>
</feature>
<organism evidence="7">
    <name type="scientific">freshwater metagenome</name>
    <dbReference type="NCBI Taxonomy" id="449393"/>
    <lineage>
        <taxon>unclassified sequences</taxon>
        <taxon>metagenomes</taxon>
        <taxon>ecological metagenomes</taxon>
    </lineage>
</organism>
<dbReference type="InterPro" id="IPR036890">
    <property type="entry name" value="HATPase_C_sf"/>
</dbReference>
<dbReference type="PANTHER" id="PTHR24421:SF10">
    <property type="entry name" value="NITRATE_NITRITE SENSOR PROTEIN NARQ"/>
    <property type="match status" value="1"/>
</dbReference>
<dbReference type="SUPFAM" id="SSF55874">
    <property type="entry name" value="ATPase domain of HSP90 chaperone/DNA topoisomerase II/histidine kinase"/>
    <property type="match status" value="1"/>
</dbReference>
<keyword evidence="5" id="KW-0472">Membrane</keyword>
<evidence type="ECO:0000313" key="7">
    <source>
        <dbReference type="EMBL" id="CAB4590706.1"/>
    </source>
</evidence>
<gene>
    <name evidence="7" type="ORF">UFOPK1807_00262</name>
</gene>
<keyword evidence="3" id="KW-0808">Transferase</keyword>
<protein>
    <recommendedName>
        <fullName evidence="2">histidine kinase</fullName>
        <ecNumber evidence="2">2.7.13.3</ecNumber>
    </recommendedName>
</protein>
<dbReference type="GO" id="GO:0004673">
    <property type="term" value="F:protein histidine kinase activity"/>
    <property type="evidence" value="ECO:0007669"/>
    <property type="project" value="UniProtKB-EC"/>
</dbReference>
<sequence length="364" mass="40644">MKEKFLRFKDFIGPYDYRPGFIYFTLLIFNAAGLRTYTFDYEFGVERVSFFLTGLAVYSITGLPLYLLLKLSRAVWKTRKKSLALYLLEVFFASLITIFAHLAGKKFLLPLVDTVDFMQIGVFAGELFTRFTFALIFVAITHNRLKVLNLKLDATSALNDDLKKRYVTLIESDEEIRSHAAQLLHDRIQSKLMLAGARLTRVAGVLSEEGQLGIQPVIQDIEGIRSIDVREVSQLLIPNLAGEGLIGSVENLGREYESEITFTIDINEMVEAIDEELKLGIYRIIEQSVINAIKHGPSKNVAITVREGTQGALYVEIKDDGPGSKTIGSGKGTVIIDSWVAKLGGRKEIESTPGKGFTLRVLIP</sequence>
<evidence type="ECO:0000256" key="3">
    <source>
        <dbReference type="ARBA" id="ARBA00022679"/>
    </source>
</evidence>
<keyword evidence="4" id="KW-0418">Kinase</keyword>
<dbReference type="CDD" id="cd16917">
    <property type="entry name" value="HATPase_UhpB-NarQ-NarX-like"/>
    <property type="match status" value="1"/>
</dbReference>
<dbReference type="PANTHER" id="PTHR24421">
    <property type="entry name" value="NITRATE/NITRITE SENSOR PROTEIN NARX-RELATED"/>
    <property type="match status" value="1"/>
</dbReference>
<dbReference type="GO" id="GO:0000160">
    <property type="term" value="P:phosphorelay signal transduction system"/>
    <property type="evidence" value="ECO:0007669"/>
    <property type="project" value="UniProtKB-KW"/>
</dbReference>
<feature type="transmembrane region" description="Helical" evidence="5">
    <location>
        <begin position="50"/>
        <end position="71"/>
    </location>
</feature>
<keyword evidence="5" id="KW-0812">Transmembrane</keyword>
<feature type="transmembrane region" description="Helical" evidence="5">
    <location>
        <begin position="83"/>
        <end position="102"/>
    </location>
</feature>
<name>A0A6J6FNS5_9ZZZZ</name>
<evidence type="ECO:0000256" key="4">
    <source>
        <dbReference type="ARBA" id="ARBA00022777"/>
    </source>
</evidence>
<evidence type="ECO:0000259" key="6">
    <source>
        <dbReference type="Pfam" id="PF02518"/>
    </source>
</evidence>
<dbReference type="EMBL" id="CAEZUI010000017">
    <property type="protein sequence ID" value="CAB4590706.1"/>
    <property type="molecule type" value="Genomic_DNA"/>
</dbReference>
<proteinExistence type="predicted"/>
<comment type="catalytic activity">
    <reaction evidence="1">
        <text>ATP + protein L-histidine = ADP + protein N-phospho-L-histidine.</text>
        <dbReference type="EC" id="2.7.13.3"/>
    </reaction>
</comment>
<reference evidence="7" key="1">
    <citation type="submission" date="2020-05" db="EMBL/GenBank/DDBJ databases">
        <authorList>
            <person name="Chiriac C."/>
            <person name="Salcher M."/>
            <person name="Ghai R."/>
            <person name="Kavagutti S V."/>
        </authorList>
    </citation>
    <scope>NUCLEOTIDE SEQUENCE</scope>
</reference>
<accession>A0A6J6FNS5</accession>